<evidence type="ECO:0000256" key="3">
    <source>
        <dbReference type="ARBA" id="ARBA00022692"/>
    </source>
</evidence>
<dbReference type="Gene3D" id="3.40.30.10">
    <property type="entry name" value="Glutaredoxin"/>
    <property type="match status" value="1"/>
</dbReference>
<feature type="transmembrane region" description="Helical" evidence="8">
    <location>
        <begin position="419"/>
        <end position="450"/>
    </location>
</feature>
<keyword evidence="3 8" id="KW-0812">Transmembrane</keyword>
<dbReference type="PANTHER" id="PTHR32234">
    <property type="entry name" value="THIOL:DISULFIDE INTERCHANGE PROTEIN DSBD"/>
    <property type="match status" value="1"/>
</dbReference>
<dbReference type="EC" id="1.8.1.8" evidence="10"/>
<keyword evidence="4" id="KW-0201">Cytochrome c-type biogenesis</keyword>
<dbReference type="InterPro" id="IPR036249">
    <property type="entry name" value="Thioredoxin-like_sf"/>
</dbReference>
<dbReference type="AlphaFoldDB" id="A0A6N7EY68"/>
<evidence type="ECO:0000256" key="2">
    <source>
        <dbReference type="ARBA" id="ARBA00022475"/>
    </source>
</evidence>
<dbReference type="Proteomes" id="UP000471298">
    <property type="component" value="Unassembled WGS sequence"/>
</dbReference>
<dbReference type="Pfam" id="PF02683">
    <property type="entry name" value="DsbD_TM"/>
    <property type="match status" value="1"/>
</dbReference>
<dbReference type="EMBL" id="WHNW01000006">
    <property type="protein sequence ID" value="MPV86329.1"/>
    <property type="molecule type" value="Genomic_DNA"/>
</dbReference>
<dbReference type="InParanoid" id="A0A6N7EY68"/>
<dbReference type="GO" id="GO:0005886">
    <property type="term" value="C:plasma membrane"/>
    <property type="evidence" value="ECO:0007669"/>
    <property type="project" value="UniProtKB-SubCell"/>
</dbReference>
<keyword evidence="6 8" id="KW-0472">Membrane</keyword>
<dbReference type="InterPro" id="IPR017937">
    <property type="entry name" value="Thioredoxin_CS"/>
</dbReference>
<dbReference type="NCBIfam" id="NF001419">
    <property type="entry name" value="PRK00293.1"/>
    <property type="match status" value="1"/>
</dbReference>
<feature type="transmembrane region" description="Helical" evidence="8">
    <location>
        <begin position="614"/>
        <end position="632"/>
    </location>
</feature>
<feature type="transmembrane region" description="Helical" evidence="8">
    <location>
        <begin position="583"/>
        <end position="602"/>
    </location>
</feature>
<proteinExistence type="predicted"/>
<keyword evidence="7" id="KW-0676">Redox-active center</keyword>
<dbReference type="InterPro" id="IPR013766">
    <property type="entry name" value="Thioredoxin_domain"/>
</dbReference>
<evidence type="ECO:0000256" key="4">
    <source>
        <dbReference type="ARBA" id="ARBA00022748"/>
    </source>
</evidence>
<evidence type="ECO:0000256" key="8">
    <source>
        <dbReference type="SAM" id="Phobius"/>
    </source>
</evidence>
<comment type="caution">
    <text evidence="10">The sequence shown here is derived from an EMBL/GenBank/DDBJ whole genome shotgun (WGS) entry which is preliminary data.</text>
</comment>
<evidence type="ECO:0000259" key="9">
    <source>
        <dbReference type="PROSITE" id="PS51352"/>
    </source>
</evidence>
<feature type="transmembrane region" description="Helical" evidence="8">
    <location>
        <begin position="498"/>
        <end position="521"/>
    </location>
</feature>
<protein>
    <submittedName>
        <fullName evidence="10">Protein-disulfide reductase DsbD</fullName>
        <ecNumber evidence="10">1.8.1.8</ecNumber>
    </submittedName>
</protein>
<feature type="transmembrane region" description="Helical" evidence="8">
    <location>
        <begin position="638"/>
        <end position="656"/>
    </location>
</feature>
<dbReference type="CDD" id="cd02953">
    <property type="entry name" value="DsbDgamma"/>
    <property type="match status" value="1"/>
</dbReference>
<dbReference type="Gene3D" id="2.60.40.1250">
    <property type="entry name" value="Thiol:disulfide interchange protein DsbD, N-terminal domain"/>
    <property type="match status" value="2"/>
</dbReference>
<keyword evidence="11" id="KW-1185">Reference proteome</keyword>
<dbReference type="InterPro" id="IPR035671">
    <property type="entry name" value="DsbD_gamma"/>
</dbReference>
<keyword evidence="2" id="KW-1003">Cell membrane</keyword>
<dbReference type="FunCoup" id="A0A6N7EY68">
    <property type="interactions" value="92"/>
</dbReference>
<dbReference type="GO" id="GO:0045454">
    <property type="term" value="P:cell redox homeostasis"/>
    <property type="evidence" value="ECO:0007669"/>
    <property type="project" value="TreeGrafter"/>
</dbReference>
<sequence length="842" mass="89723">MGGDLSLLTVLFFRVLVLLSRLGVSGLSLARLGVSGLGLAKLGLAKSRLLILATVSLGSMQTGLAQTSVLPADTVFVPTVEAVTENQLTLAISVKPGYYVYASRMFALTLSDKKTGNQLLGDQVQATPTVGKDDPYFGQQAVWMGGDDPIRLTYQLAPVQSGVATLVLKYQGCETGGICYPPQEKQFTIAATTKTGTAQPNSQARIDAGTSIFTTTQTGVASASASSASTSSAASPASSSVAQATTTTALFDRTASAALLGEDEAFSVYLDAIDATTYALRWQVAPAYYLYRDKTFVDLLGDARIINVAFSEGEIHEDAFFGQQVVYRDNAAQVTLTLDRPLTDFRLNIQFQGCADVGVCYPVTARQMTIVDGQSIDLKPVDSVTNGSVNRAGGLSGTDSTGGIGASRYFLADTLKQQVVLGVVLLFVAGLALAFTPCVLPMLPILMGIITNQRQVTRKKAGILAFAYALGVAVMMAVFGLIVAATGINLQIIFQQPIWLLLFAGLFIAMGLAMLGVFSITTPGIIQQRVIGWQQRLQNANVFSLFIIGALSTLIVGPCVAPPLIAILAFISVTNDSGLGALYLFSLGMGMSLPLVAFATVMPVIPKTGALSRLITRLFALLMFGVAIWLMSRLLSGGVALAVWGVYLLVVATVLWHHGLSRVWINYATNAIAVGVAAIGVVWLIGGLMGNSHPLKPLTKLHYPEFVYVNSMDDLMQQLVTVSGDIDKDASNASSVSTSSASGLVMLDFYADWCVACQEIEHITLTDPIVHEALDGVTLLKLDITQTTPAHREMMRQLHLIGPPAMLFFDQTQEINQARHIGVISAVELRDKIQQLKTRAEP</sequence>
<dbReference type="PANTHER" id="PTHR32234:SF0">
    <property type="entry name" value="THIOL:DISULFIDE INTERCHANGE PROTEIN DSBD"/>
    <property type="match status" value="1"/>
</dbReference>
<evidence type="ECO:0000256" key="1">
    <source>
        <dbReference type="ARBA" id="ARBA00004651"/>
    </source>
</evidence>
<dbReference type="SUPFAM" id="SSF74863">
    <property type="entry name" value="Thiol:disulfide interchange protein DsbD, N-terminal domain (DsbD-alpha)"/>
    <property type="match status" value="2"/>
</dbReference>
<feature type="transmembrane region" description="Helical" evidence="8">
    <location>
        <begin position="668"/>
        <end position="690"/>
    </location>
</feature>
<dbReference type="RefSeq" id="WP_152810330.1">
    <property type="nucleotide sequence ID" value="NZ_WHNW01000006.1"/>
</dbReference>
<organism evidence="10 11">
    <name type="scientific">Ostreibacterium oceani</name>
    <dbReference type="NCBI Taxonomy" id="2654998"/>
    <lineage>
        <taxon>Bacteria</taxon>
        <taxon>Pseudomonadati</taxon>
        <taxon>Pseudomonadota</taxon>
        <taxon>Gammaproteobacteria</taxon>
        <taxon>Cardiobacteriales</taxon>
        <taxon>Ostreibacteriaceae</taxon>
        <taxon>Ostreibacterium</taxon>
    </lineage>
</organism>
<dbReference type="InterPro" id="IPR036929">
    <property type="entry name" value="DsbDN_sf"/>
</dbReference>
<evidence type="ECO:0000256" key="6">
    <source>
        <dbReference type="ARBA" id="ARBA00023136"/>
    </source>
</evidence>
<dbReference type="SUPFAM" id="SSF52833">
    <property type="entry name" value="Thioredoxin-like"/>
    <property type="match status" value="1"/>
</dbReference>
<reference evidence="10 11" key="1">
    <citation type="submission" date="2019-10" db="EMBL/GenBank/DDBJ databases">
        <title>Cardiobacteriales fam. a chemoheterotrophic member of the order Cardiobacteriales, and proposal of Cardiobacteriales fam. nov.</title>
        <authorList>
            <person name="Wang C."/>
        </authorList>
    </citation>
    <scope>NUCLEOTIDE SEQUENCE [LARGE SCALE GENOMIC DNA]</scope>
    <source>
        <strain evidence="10 11">ML27</strain>
    </source>
</reference>
<comment type="subcellular location">
    <subcellularLocation>
        <location evidence="1">Cell membrane</location>
        <topology evidence="1">Multi-pass membrane protein</topology>
    </subcellularLocation>
</comment>
<evidence type="ECO:0000256" key="7">
    <source>
        <dbReference type="ARBA" id="ARBA00023284"/>
    </source>
</evidence>
<dbReference type="Pfam" id="PF11412">
    <property type="entry name" value="DsbD_N"/>
    <property type="match status" value="2"/>
</dbReference>
<keyword evidence="5 8" id="KW-1133">Transmembrane helix</keyword>
<dbReference type="Pfam" id="PF13899">
    <property type="entry name" value="Thioredoxin_7"/>
    <property type="match status" value="1"/>
</dbReference>
<dbReference type="PROSITE" id="PS51352">
    <property type="entry name" value="THIOREDOXIN_2"/>
    <property type="match status" value="1"/>
</dbReference>
<evidence type="ECO:0000313" key="11">
    <source>
        <dbReference type="Proteomes" id="UP000471298"/>
    </source>
</evidence>
<gene>
    <name evidence="10" type="primary">dsbD</name>
    <name evidence="10" type="ORF">GCU85_06240</name>
</gene>
<dbReference type="GO" id="GO:0017004">
    <property type="term" value="P:cytochrome complex assembly"/>
    <property type="evidence" value="ECO:0007669"/>
    <property type="project" value="UniProtKB-KW"/>
</dbReference>
<evidence type="ECO:0000256" key="5">
    <source>
        <dbReference type="ARBA" id="ARBA00022989"/>
    </source>
</evidence>
<evidence type="ECO:0000313" key="10">
    <source>
        <dbReference type="EMBL" id="MPV86329.1"/>
    </source>
</evidence>
<name>A0A6N7EY68_9GAMM</name>
<feature type="transmembrane region" description="Helical" evidence="8">
    <location>
        <begin position="542"/>
        <end position="571"/>
    </location>
</feature>
<feature type="transmembrane region" description="Helical" evidence="8">
    <location>
        <begin position="462"/>
        <end position="486"/>
    </location>
</feature>
<keyword evidence="10" id="KW-0560">Oxidoreductase</keyword>
<dbReference type="PROSITE" id="PS00194">
    <property type="entry name" value="THIOREDOXIN_1"/>
    <property type="match status" value="1"/>
</dbReference>
<feature type="domain" description="Thioredoxin" evidence="9">
    <location>
        <begin position="687"/>
        <end position="838"/>
    </location>
</feature>
<dbReference type="InterPro" id="IPR003834">
    <property type="entry name" value="Cyt_c_assmbl_TM_dom"/>
</dbReference>
<accession>A0A6N7EY68</accession>
<dbReference type="GO" id="GO:0047134">
    <property type="term" value="F:protein-disulfide reductase [NAD(P)H] activity"/>
    <property type="evidence" value="ECO:0007669"/>
    <property type="project" value="UniProtKB-EC"/>
</dbReference>
<dbReference type="InterPro" id="IPR028250">
    <property type="entry name" value="DsbDN"/>
</dbReference>